<protein>
    <submittedName>
        <fullName evidence="1">Uncharacterized protein</fullName>
    </submittedName>
</protein>
<dbReference type="Proteomes" id="UP000288079">
    <property type="component" value="Unassembled WGS sequence"/>
</dbReference>
<sequence>MKENIKEGDGLMASNYVRFDWVMKRLLCNKANFGVLEGFFTTLLNGNCDSEIIGE</sequence>
<evidence type="ECO:0000313" key="1">
    <source>
        <dbReference type="EMBL" id="GCB33740.1"/>
    </source>
</evidence>
<organism evidence="1 2">
    <name type="scientific">Bacteroides faecalis</name>
    <dbReference type="NCBI Taxonomy" id="2447885"/>
    <lineage>
        <taxon>Bacteria</taxon>
        <taxon>Pseudomonadati</taxon>
        <taxon>Bacteroidota</taxon>
        <taxon>Bacteroidia</taxon>
        <taxon>Bacteroidales</taxon>
        <taxon>Bacteroidaceae</taxon>
        <taxon>Bacteroides</taxon>
    </lineage>
</organism>
<reference evidence="1 2" key="1">
    <citation type="submission" date="2018-10" db="EMBL/GenBank/DDBJ databases">
        <title>Draft Genome Sequence of Bacteroides sp. KCTC 15687.</title>
        <authorList>
            <person name="Yu S.Y."/>
            <person name="Kim J.S."/>
            <person name="Oh B.S."/>
            <person name="Park S.H."/>
            <person name="Kang S.W."/>
            <person name="Park J.E."/>
            <person name="Choi S.H."/>
            <person name="Han K.I."/>
            <person name="Lee K.C."/>
            <person name="Eom M.K."/>
            <person name="Suh M.K."/>
            <person name="Lee D.H."/>
            <person name="Yoon H."/>
            <person name="Kim B."/>
            <person name="Yang S.J."/>
            <person name="Lee J.S."/>
            <person name="Lee J.H."/>
        </authorList>
    </citation>
    <scope>NUCLEOTIDE SEQUENCE [LARGE SCALE GENOMIC DNA]</scope>
    <source>
        <strain evidence="1 2">KCTC 15687</strain>
    </source>
</reference>
<gene>
    <name evidence="1" type="ORF">KGMB02408_06850</name>
</gene>
<dbReference type="EMBL" id="BHWB01000002">
    <property type="protein sequence ID" value="GCB33740.1"/>
    <property type="molecule type" value="Genomic_DNA"/>
</dbReference>
<accession>A0A401LQ93</accession>
<dbReference type="AlphaFoldDB" id="A0A401LQ93"/>
<keyword evidence="2" id="KW-1185">Reference proteome</keyword>
<proteinExistence type="predicted"/>
<comment type="caution">
    <text evidence="1">The sequence shown here is derived from an EMBL/GenBank/DDBJ whole genome shotgun (WGS) entry which is preliminary data.</text>
</comment>
<evidence type="ECO:0000313" key="2">
    <source>
        <dbReference type="Proteomes" id="UP000288079"/>
    </source>
</evidence>
<name>A0A401LQ93_9BACE</name>